<dbReference type="PRINTS" id="PR00091">
    <property type="entry name" value="NITROGNASEII"/>
</dbReference>
<dbReference type="GO" id="GO:0016163">
    <property type="term" value="F:nitrogenase activity"/>
    <property type="evidence" value="ECO:0007669"/>
    <property type="project" value="UniProtKB-EC"/>
</dbReference>
<evidence type="ECO:0000256" key="6">
    <source>
        <dbReference type="ARBA" id="ARBA00022723"/>
    </source>
</evidence>
<proteinExistence type="inferred from homology"/>
<comment type="subunit">
    <text evidence="4">Homodimer.</text>
</comment>
<dbReference type="GO" id="GO:0005524">
    <property type="term" value="F:ATP binding"/>
    <property type="evidence" value="ECO:0007669"/>
    <property type="project" value="UniProtKB-KW"/>
</dbReference>
<sequence>MKQVAIYGKGGIGKSTISSHLSAALAVQGKRVVQVGCDPKHDSTRLLTGGDKIITVLDYLKITPPDQCDLKDIMVWGFAGVGCIEAGGPEPGVGCAGRGILTTFELLERLGLRQLGFDLAVYDVLGDVVCGGFAVPLRHEYADQVYIVTSGEFMSLYAANNILRGLKNYDGDGKRAAGLIPNLRGGEEEMDRIKRFSWAVQLPLCGIFPRSNEFAWAEQQGCTLVEGYPASDLTWQFFSLARQVAENVSLFPACPLSDGQLEEIVLGREKRVHGLPLKEPAQEKALCAEEILPVQSNSGLPKFFSKNVLLREPLHGCAFNGAVNILIQIRDGVTVAHGPKSCAHISYQTITSVGRRALFEKGMVLPVQISPPLISSDMDEGVMVFGGLEELKTKIAELRQDKPAAIFVVTTCPAGIIGEDVDRLADPGGEGKSPVIPLKADGNITGDYLQGVIMAYVQTAKSLVNRDLTPEEDLVNIIGEKTIARNTEKNFTVVRGMLDSLGLAVNCRFLCRTSREEVGRLLRGKINLLSHGDFMGRTLKRFLETEFKMKFLDRPFPVGFRETEEWLGELAGFFHKEEKVEAIVQKHRAIYRARLADLKPILEHKRLLVITFNHDIDWILEPILDLGMEIVKIGILNYSQDFLFRTRFAGTLPVEESYSERKRKRDLKILEPDLVLSNYTSSEMESACFSDTIPLCPDVGFLSGLELAERWAGLFKLKLSEGWKKDGRWFKKYQS</sequence>
<keyword evidence="15" id="KW-1185">Reference proteome</keyword>
<dbReference type="EC" id="1.18.6.1" evidence="5"/>
<evidence type="ECO:0000256" key="3">
    <source>
        <dbReference type="ARBA" id="ARBA00005504"/>
    </source>
</evidence>
<dbReference type="PROSITE" id="PS51026">
    <property type="entry name" value="NIFH_FRXC_3"/>
    <property type="match status" value="1"/>
</dbReference>
<evidence type="ECO:0000256" key="2">
    <source>
        <dbReference type="ARBA" id="ARBA00002234"/>
    </source>
</evidence>
<evidence type="ECO:0000256" key="1">
    <source>
        <dbReference type="ARBA" id="ARBA00001966"/>
    </source>
</evidence>
<dbReference type="PROSITE" id="PS00746">
    <property type="entry name" value="NIFH_FRXC_1"/>
    <property type="match status" value="1"/>
</dbReference>
<gene>
    <name evidence="14" type="ORF">DCMF_24885</name>
</gene>
<dbReference type="Gene3D" id="3.40.50.1980">
    <property type="entry name" value="Nitrogenase molybdenum iron protein domain"/>
    <property type="match status" value="1"/>
</dbReference>
<dbReference type="GO" id="GO:0046872">
    <property type="term" value="F:metal ion binding"/>
    <property type="evidence" value="ECO:0007669"/>
    <property type="project" value="UniProtKB-KW"/>
</dbReference>
<organism evidence="14 15">
    <name type="scientific">Formimonas warabiya</name>
    <dbReference type="NCBI Taxonomy" id="1761012"/>
    <lineage>
        <taxon>Bacteria</taxon>
        <taxon>Bacillati</taxon>
        <taxon>Bacillota</taxon>
        <taxon>Clostridia</taxon>
        <taxon>Eubacteriales</taxon>
        <taxon>Peptococcaceae</taxon>
        <taxon>Candidatus Formimonas</taxon>
    </lineage>
</organism>
<keyword evidence="7 12" id="KW-0547">Nucleotide-binding</keyword>
<evidence type="ECO:0000256" key="12">
    <source>
        <dbReference type="RuleBase" id="RU003688"/>
    </source>
</evidence>
<keyword evidence="12" id="KW-0560">Oxidoreductase</keyword>
<dbReference type="PANTHER" id="PTHR42864">
    <property type="entry name" value="LIGHT-INDEPENDENT PROTOCHLOROPHYLLIDE REDUCTASE IRON-SULFUR ATP-BINDING PROTEIN"/>
    <property type="match status" value="1"/>
</dbReference>
<keyword evidence="9 12" id="KW-0408">Iron</keyword>
<dbReference type="OrthoDB" id="9778641at2"/>
<comment type="function">
    <text evidence="2">The key enzymatic reactions in nitrogen fixation are catalyzed by the nitrogenase complex, which has 2 components: the iron protein and the molybdenum-iron protein.</text>
</comment>
<dbReference type="Pfam" id="PF00142">
    <property type="entry name" value="Fer4_NifH"/>
    <property type="match status" value="1"/>
</dbReference>
<evidence type="ECO:0000256" key="4">
    <source>
        <dbReference type="ARBA" id="ARBA00011738"/>
    </source>
</evidence>
<dbReference type="KEGG" id="fwa:DCMF_24885"/>
<dbReference type="InterPro" id="IPR027417">
    <property type="entry name" value="P-loop_NTPase"/>
</dbReference>
<dbReference type="Gene3D" id="3.40.50.300">
    <property type="entry name" value="P-loop containing nucleotide triphosphate hydrolases"/>
    <property type="match status" value="1"/>
</dbReference>
<reference evidence="14 15" key="1">
    <citation type="submission" date="2016-10" db="EMBL/GenBank/DDBJ databases">
        <title>Complete Genome Sequence of Peptococcaceae strain DCMF.</title>
        <authorList>
            <person name="Edwards R.J."/>
            <person name="Holland S.I."/>
            <person name="Deshpande N.P."/>
            <person name="Wong Y.K."/>
            <person name="Ertan H."/>
            <person name="Manefield M."/>
            <person name="Russell T.L."/>
            <person name="Lee M.J."/>
        </authorList>
    </citation>
    <scope>NUCLEOTIDE SEQUENCE [LARGE SCALE GENOMIC DNA]</scope>
    <source>
        <strain evidence="14 15">DCMF</strain>
    </source>
</reference>
<comment type="similarity">
    <text evidence="3 12">Belongs to the NifH/BchL/ChlL family.</text>
</comment>
<dbReference type="CDD" id="cd02040">
    <property type="entry name" value="NifH"/>
    <property type="match status" value="1"/>
</dbReference>
<keyword evidence="8 12" id="KW-0067">ATP-binding</keyword>
<evidence type="ECO:0000256" key="10">
    <source>
        <dbReference type="ARBA" id="ARBA00023014"/>
    </source>
</evidence>
<dbReference type="InterPro" id="IPR000510">
    <property type="entry name" value="Nase/OxRdtase_comp1"/>
</dbReference>
<comment type="catalytic activity">
    <reaction evidence="11">
        <text>N2 + 8 reduced [2Fe-2S]-[ferredoxin] + 16 ATP + 16 H2O = H2 + 8 oxidized [2Fe-2S]-[ferredoxin] + 2 NH4(+) + 16 ADP + 16 phosphate + 6 H(+)</text>
        <dbReference type="Rhea" id="RHEA:21448"/>
        <dbReference type="Rhea" id="RHEA-COMP:10000"/>
        <dbReference type="Rhea" id="RHEA-COMP:10001"/>
        <dbReference type="ChEBI" id="CHEBI:15377"/>
        <dbReference type="ChEBI" id="CHEBI:15378"/>
        <dbReference type="ChEBI" id="CHEBI:17997"/>
        <dbReference type="ChEBI" id="CHEBI:18276"/>
        <dbReference type="ChEBI" id="CHEBI:28938"/>
        <dbReference type="ChEBI" id="CHEBI:30616"/>
        <dbReference type="ChEBI" id="CHEBI:33737"/>
        <dbReference type="ChEBI" id="CHEBI:33738"/>
        <dbReference type="ChEBI" id="CHEBI:43474"/>
        <dbReference type="ChEBI" id="CHEBI:456216"/>
        <dbReference type="EC" id="1.18.6.1"/>
    </reaction>
</comment>
<dbReference type="AlphaFoldDB" id="A0A3G1L2K2"/>
<keyword evidence="12" id="KW-0004">4Fe-4S</keyword>
<evidence type="ECO:0000256" key="5">
    <source>
        <dbReference type="ARBA" id="ARBA00012773"/>
    </source>
</evidence>
<dbReference type="PROSITE" id="PS00692">
    <property type="entry name" value="NIFH_FRXC_2"/>
    <property type="match status" value="1"/>
</dbReference>
<feature type="domain" description="Nitrogenase/oxidoreductase component 1" evidence="13">
    <location>
        <begin position="317"/>
        <end position="714"/>
    </location>
</feature>
<evidence type="ECO:0000259" key="13">
    <source>
        <dbReference type="Pfam" id="PF00148"/>
    </source>
</evidence>
<evidence type="ECO:0000256" key="8">
    <source>
        <dbReference type="ARBA" id="ARBA00022840"/>
    </source>
</evidence>
<evidence type="ECO:0000256" key="11">
    <source>
        <dbReference type="ARBA" id="ARBA00047967"/>
    </source>
</evidence>
<name>A0A3G1L2K2_FORW1</name>
<dbReference type="Gene3D" id="3.40.50.12380">
    <property type="entry name" value="Nitrogenase MoFe cofactor biosynthesis protein NifE, C-terminal"/>
    <property type="match status" value="1"/>
</dbReference>
<dbReference type="Proteomes" id="UP000323521">
    <property type="component" value="Chromosome"/>
</dbReference>
<keyword evidence="6 12" id="KW-0479">Metal-binding</keyword>
<evidence type="ECO:0000256" key="7">
    <source>
        <dbReference type="ARBA" id="ARBA00022741"/>
    </source>
</evidence>
<protein>
    <recommendedName>
        <fullName evidence="5">nitrogenase</fullName>
        <ecNumber evidence="5">1.18.6.1</ecNumber>
    </recommendedName>
</protein>
<comment type="cofactor">
    <cofactor evidence="1">
        <name>[4Fe-4S] cluster</name>
        <dbReference type="ChEBI" id="CHEBI:49883"/>
    </cofactor>
</comment>
<keyword evidence="10 12" id="KW-0411">Iron-sulfur</keyword>
<dbReference type="Pfam" id="PF00148">
    <property type="entry name" value="Oxidored_nitro"/>
    <property type="match status" value="1"/>
</dbReference>
<dbReference type="InterPro" id="IPR030655">
    <property type="entry name" value="NifH/chlL_CS"/>
</dbReference>
<evidence type="ECO:0000256" key="9">
    <source>
        <dbReference type="ARBA" id="ARBA00023004"/>
    </source>
</evidence>
<dbReference type="EMBL" id="CP017634">
    <property type="protein sequence ID" value="ATW28887.1"/>
    <property type="molecule type" value="Genomic_DNA"/>
</dbReference>
<dbReference type="PANTHER" id="PTHR42864:SF2">
    <property type="entry name" value="LIGHT-INDEPENDENT PROTOCHLOROPHYLLIDE REDUCTASE IRON-SULFUR ATP-BINDING PROTEIN"/>
    <property type="match status" value="1"/>
</dbReference>
<dbReference type="InterPro" id="IPR000392">
    <property type="entry name" value="NifH/frxC"/>
</dbReference>
<evidence type="ECO:0000313" key="14">
    <source>
        <dbReference type="EMBL" id="ATW28887.1"/>
    </source>
</evidence>
<evidence type="ECO:0000313" key="15">
    <source>
        <dbReference type="Proteomes" id="UP000323521"/>
    </source>
</evidence>
<dbReference type="SUPFAM" id="SSF53807">
    <property type="entry name" value="Helical backbone' metal receptor"/>
    <property type="match status" value="1"/>
</dbReference>
<dbReference type="GO" id="GO:0051539">
    <property type="term" value="F:4 iron, 4 sulfur cluster binding"/>
    <property type="evidence" value="ECO:0007669"/>
    <property type="project" value="UniProtKB-KW"/>
</dbReference>
<accession>A0A3G1L2K2</accession>
<dbReference type="SUPFAM" id="SSF52540">
    <property type="entry name" value="P-loop containing nucleoside triphosphate hydrolases"/>
    <property type="match status" value="1"/>
</dbReference>